<comment type="caution">
    <text evidence="2">The sequence shown here is derived from an EMBL/GenBank/DDBJ whole genome shotgun (WGS) entry which is preliminary data.</text>
</comment>
<evidence type="ECO:0000313" key="3">
    <source>
        <dbReference type="Proteomes" id="UP001516400"/>
    </source>
</evidence>
<protein>
    <submittedName>
        <fullName evidence="2">Uncharacterized protein</fullName>
    </submittedName>
</protein>
<name>A0ABD2N4V0_9CUCU</name>
<organism evidence="2 3">
    <name type="scientific">Cryptolaemus montrouzieri</name>
    <dbReference type="NCBI Taxonomy" id="559131"/>
    <lineage>
        <taxon>Eukaryota</taxon>
        <taxon>Metazoa</taxon>
        <taxon>Ecdysozoa</taxon>
        <taxon>Arthropoda</taxon>
        <taxon>Hexapoda</taxon>
        <taxon>Insecta</taxon>
        <taxon>Pterygota</taxon>
        <taxon>Neoptera</taxon>
        <taxon>Endopterygota</taxon>
        <taxon>Coleoptera</taxon>
        <taxon>Polyphaga</taxon>
        <taxon>Cucujiformia</taxon>
        <taxon>Coccinelloidea</taxon>
        <taxon>Coccinellidae</taxon>
        <taxon>Scymninae</taxon>
        <taxon>Scymnini</taxon>
        <taxon>Cryptolaemus</taxon>
    </lineage>
</organism>
<accession>A0ABD2N4V0</accession>
<keyword evidence="1" id="KW-0175">Coiled coil</keyword>
<dbReference type="AlphaFoldDB" id="A0ABD2N4V0"/>
<dbReference type="Proteomes" id="UP001516400">
    <property type="component" value="Unassembled WGS sequence"/>
</dbReference>
<sequence length="104" mass="12539">MSYFVEYKKLYKFAEEKIESSEITCLDDISNIIKQAKNLSTSTKQYTIKNNIQWMNNRICYNLKKRDKLQRMEKNSESRELENKFKKLKNAVTNLIRKSERGYI</sequence>
<gene>
    <name evidence="2" type="ORF">HHI36_015166</name>
</gene>
<keyword evidence="3" id="KW-1185">Reference proteome</keyword>
<proteinExistence type="predicted"/>
<evidence type="ECO:0000313" key="2">
    <source>
        <dbReference type="EMBL" id="KAL3273738.1"/>
    </source>
</evidence>
<dbReference type="EMBL" id="JABFTP020000062">
    <property type="protein sequence ID" value="KAL3273738.1"/>
    <property type="molecule type" value="Genomic_DNA"/>
</dbReference>
<reference evidence="2 3" key="1">
    <citation type="journal article" date="2021" name="BMC Biol.">
        <title>Horizontally acquired antibacterial genes associated with adaptive radiation of ladybird beetles.</title>
        <authorList>
            <person name="Li H.S."/>
            <person name="Tang X.F."/>
            <person name="Huang Y.H."/>
            <person name="Xu Z.Y."/>
            <person name="Chen M.L."/>
            <person name="Du X.Y."/>
            <person name="Qiu B.Y."/>
            <person name="Chen P.T."/>
            <person name="Zhang W."/>
            <person name="Slipinski A."/>
            <person name="Escalona H.E."/>
            <person name="Waterhouse R.M."/>
            <person name="Zwick A."/>
            <person name="Pang H."/>
        </authorList>
    </citation>
    <scope>NUCLEOTIDE SEQUENCE [LARGE SCALE GENOMIC DNA]</scope>
    <source>
        <strain evidence="2">SYSU2018</strain>
    </source>
</reference>
<feature type="coiled-coil region" evidence="1">
    <location>
        <begin position="71"/>
        <end position="98"/>
    </location>
</feature>
<evidence type="ECO:0000256" key="1">
    <source>
        <dbReference type="SAM" id="Coils"/>
    </source>
</evidence>